<dbReference type="AlphaFoldDB" id="A0A1I3L471"/>
<protein>
    <recommendedName>
        <fullName evidence="4">PRC-barrel domain-containing protein</fullName>
    </recommendedName>
</protein>
<dbReference type="Gene3D" id="2.30.30.240">
    <property type="entry name" value="PRC-barrel domain"/>
    <property type="match status" value="1"/>
</dbReference>
<feature type="chain" id="PRO_5011716230" description="PRC-barrel domain-containing protein" evidence="1">
    <location>
        <begin position="33"/>
        <end position="289"/>
    </location>
</feature>
<organism evidence="2 3">
    <name type="scientific">Planctomicrobium piriforme</name>
    <dbReference type="NCBI Taxonomy" id="1576369"/>
    <lineage>
        <taxon>Bacteria</taxon>
        <taxon>Pseudomonadati</taxon>
        <taxon>Planctomycetota</taxon>
        <taxon>Planctomycetia</taxon>
        <taxon>Planctomycetales</taxon>
        <taxon>Planctomycetaceae</taxon>
        <taxon>Planctomicrobium</taxon>
    </lineage>
</organism>
<accession>A0A1I3L471</accession>
<keyword evidence="3" id="KW-1185">Reference proteome</keyword>
<evidence type="ECO:0000256" key="1">
    <source>
        <dbReference type="SAM" id="SignalP"/>
    </source>
</evidence>
<dbReference type="EMBL" id="FOQD01000012">
    <property type="protein sequence ID" value="SFI79514.1"/>
    <property type="molecule type" value="Genomic_DNA"/>
</dbReference>
<gene>
    <name evidence="2" type="ORF">SAMN05421753_112134</name>
</gene>
<keyword evidence="1" id="KW-0732">Signal</keyword>
<feature type="signal peptide" evidence="1">
    <location>
        <begin position="1"/>
        <end position="32"/>
    </location>
</feature>
<evidence type="ECO:0000313" key="2">
    <source>
        <dbReference type="EMBL" id="SFI79514.1"/>
    </source>
</evidence>
<dbReference type="Proteomes" id="UP000199518">
    <property type="component" value="Unassembled WGS sequence"/>
</dbReference>
<evidence type="ECO:0000313" key="3">
    <source>
        <dbReference type="Proteomes" id="UP000199518"/>
    </source>
</evidence>
<evidence type="ECO:0008006" key="4">
    <source>
        <dbReference type="Google" id="ProtNLM"/>
    </source>
</evidence>
<reference evidence="3" key="1">
    <citation type="submission" date="2016-10" db="EMBL/GenBank/DDBJ databases">
        <authorList>
            <person name="Varghese N."/>
            <person name="Submissions S."/>
        </authorList>
    </citation>
    <scope>NUCLEOTIDE SEQUENCE [LARGE SCALE GENOMIC DNA]</scope>
    <source>
        <strain evidence="3">DSM 26348</strain>
    </source>
</reference>
<name>A0A1I3L471_9PLAN</name>
<proteinExistence type="predicted"/>
<sequence>MPFVPSPSTCRSVTSGCLAVAIALMLVLDVRAEDKQQTKTTVNFEGVVPASELLGREVRENSTTLAAVDDVLVDLHSNYAPVAVVKPFMRTSNETWVLPLSAGNWKNGPKSTWQLSTPQAKLLVQNVGSTSQSPIPVGVVSGWLKGFSITPPWKEDATVQQQLQFVSLKSVLHQQVKTPQGEPLGEIQDVVLAPAKQKIAYTLLAVPAQTKAGKNTAVYLVPLAAYIAGNEAGVWVLELPREDLTREEPVAAGTFPDGMPRAWIEYVSVRYGGDIEGGLQATDRLKKLQ</sequence>